<dbReference type="Gene3D" id="1.10.3210.10">
    <property type="entry name" value="Hypothetical protein af1432"/>
    <property type="match status" value="1"/>
</dbReference>
<dbReference type="Pfam" id="PF19276">
    <property type="entry name" value="HD_assoc_2"/>
    <property type="match status" value="1"/>
</dbReference>
<dbReference type="FunFam" id="1.10.3210.10:FF:000047">
    <property type="entry name" value="HD domain containing protein"/>
    <property type="match status" value="1"/>
</dbReference>
<feature type="domain" description="HD" evidence="1">
    <location>
        <begin position="57"/>
        <end position="185"/>
    </location>
</feature>
<dbReference type="InterPro" id="IPR045509">
    <property type="entry name" value="HD_assoc_2"/>
</dbReference>
<dbReference type="Gene3D" id="3.30.70.2760">
    <property type="match status" value="1"/>
</dbReference>
<reference evidence="2" key="1">
    <citation type="submission" date="2016-10" db="EMBL/GenBank/DDBJ databases">
        <authorList>
            <person name="Benchimol M."/>
            <person name="Almeida L.G."/>
            <person name="Vasconcelos A.T."/>
            <person name="Perreira-Neves A."/>
            <person name="Rosa I.A."/>
            <person name="Tasca T."/>
            <person name="Bogo M.R."/>
            <person name="de Souza W."/>
        </authorList>
    </citation>
    <scope>NUCLEOTIDE SEQUENCE [LARGE SCALE GENOMIC DNA]</scope>
    <source>
        <strain evidence="2">K</strain>
    </source>
</reference>
<proteinExistence type="predicted"/>
<dbReference type="VEuPathDB" id="TrichDB:TRFO_24457"/>
<evidence type="ECO:0000313" key="3">
    <source>
        <dbReference type="Proteomes" id="UP000179807"/>
    </source>
</evidence>
<dbReference type="OrthoDB" id="9991235at2759"/>
<dbReference type="InterPro" id="IPR003607">
    <property type="entry name" value="HD/PDEase_dom"/>
</dbReference>
<dbReference type="InterPro" id="IPR006674">
    <property type="entry name" value="HD_domain"/>
</dbReference>
<dbReference type="InterPro" id="IPR050135">
    <property type="entry name" value="dGTPase-like"/>
</dbReference>
<sequence length="428" mass="50165">MEGKELRGHSPQDELYGPIKIPPYCWPIIDTYEYQRIRHIFQLGTCHYVFPGATHTRFEHCLGVAHLASVFMEHIKNTQPELGVTEEHCQSVIIAGLCHDLGHGPWSHKFEYIAKEYDPSWDHEDMSCQILKHIYDKYKLPIKKEVIEAACNFILGLEYPGYPIWLSRIIANKENDIDLDKFDYLARDINRTLSIARFQYDRLIFHCRVVDNQLAWRQSEMNTIERLFYNRNDMHKRVYQHRVNQGISCMIADMLEAADSYINIETVISDIEEYVKLDDRIMTHILEGDYGEEAQRIALDIEERRLYKCIGELRMKPENLAGLTYSQLPVSTIENDIAEFSDNLPPSKLRVVKITYRFGLKENKHPLLSIPFWKPGNEHAYFLTEDDISCIVPVHFMETAMRVYVTDPASIDEARKAFNKWKESKKLQ</sequence>
<organism evidence="2 3">
    <name type="scientific">Tritrichomonas foetus</name>
    <dbReference type="NCBI Taxonomy" id="1144522"/>
    <lineage>
        <taxon>Eukaryota</taxon>
        <taxon>Metamonada</taxon>
        <taxon>Parabasalia</taxon>
        <taxon>Tritrichomonadida</taxon>
        <taxon>Tritrichomonadidae</taxon>
        <taxon>Tritrichomonas</taxon>
    </lineage>
</organism>
<evidence type="ECO:0000259" key="1">
    <source>
        <dbReference type="PROSITE" id="PS51831"/>
    </source>
</evidence>
<dbReference type="PANTHER" id="PTHR11373">
    <property type="entry name" value="DEOXYNUCLEOSIDE TRIPHOSPHATE TRIPHOSPHOHYDROLASE"/>
    <property type="match status" value="1"/>
</dbReference>
<dbReference type="PANTHER" id="PTHR11373:SF4">
    <property type="entry name" value="DEOXYNUCLEOSIDE TRIPHOSPHATE TRIPHOSPHOHYDROLASE SAMHD1"/>
    <property type="match status" value="1"/>
</dbReference>
<dbReference type="GO" id="GO:0005634">
    <property type="term" value="C:nucleus"/>
    <property type="evidence" value="ECO:0007669"/>
    <property type="project" value="TreeGrafter"/>
</dbReference>
<comment type="caution">
    <text evidence="2">The sequence shown here is derived from an EMBL/GenBank/DDBJ whole genome shotgun (WGS) entry which is preliminary data.</text>
</comment>
<gene>
    <name evidence="2" type="ORF">TRFO_24457</name>
</gene>
<dbReference type="CDD" id="cd00077">
    <property type="entry name" value="HDc"/>
    <property type="match status" value="1"/>
</dbReference>
<dbReference type="Proteomes" id="UP000179807">
    <property type="component" value="Unassembled WGS sequence"/>
</dbReference>
<dbReference type="GO" id="GO:0008832">
    <property type="term" value="F:dGTPase activity"/>
    <property type="evidence" value="ECO:0007669"/>
    <property type="project" value="TreeGrafter"/>
</dbReference>
<dbReference type="Pfam" id="PF01966">
    <property type="entry name" value="HD"/>
    <property type="match status" value="1"/>
</dbReference>
<evidence type="ECO:0000313" key="2">
    <source>
        <dbReference type="EMBL" id="OHT07371.1"/>
    </source>
</evidence>
<dbReference type="EMBL" id="MLAK01000699">
    <property type="protein sequence ID" value="OHT07371.1"/>
    <property type="molecule type" value="Genomic_DNA"/>
</dbReference>
<dbReference type="FunFam" id="3.30.70.2760:FF:000004">
    <property type="entry name" value="HD domain containing protein"/>
    <property type="match status" value="1"/>
</dbReference>
<dbReference type="SUPFAM" id="SSF109604">
    <property type="entry name" value="HD-domain/PDEase-like"/>
    <property type="match status" value="1"/>
</dbReference>
<dbReference type="RefSeq" id="XP_068360507.1">
    <property type="nucleotide sequence ID" value="XM_068503765.1"/>
</dbReference>
<dbReference type="SMART" id="SM00471">
    <property type="entry name" value="HDc"/>
    <property type="match status" value="1"/>
</dbReference>
<dbReference type="GO" id="GO:0006203">
    <property type="term" value="P:dGTP catabolic process"/>
    <property type="evidence" value="ECO:0007669"/>
    <property type="project" value="TreeGrafter"/>
</dbReference>
<keyword evidence="3" id="KW-1185">Reference proteome</keyword>
<dbReference type="AlphaFoldDB" id="A0A1J4K838"/>
<protein>
    <submittedName>
        <fullName evidence="2">HD domain containing protein</fullName>
    </submittedName>
</protein>
<dbReference type="PROSITE" id="PS51831">
    <property type="entry name" value="HD"/>
    <property type="match status" value="1"/>
</dbReference>
<name>A0A1J4K838_9EUKA</name>
<dbReference type="GeneID" id="94838469"/>
<accession>A0A1J4K838</accession>